<evidence type="ECO:0000256" key="1">
    <source>
        <dbReference type="ARBA" id="ARBA00006272"/>
    </source>
</evidence>
<dbReference type="SUPFAM" id="SSF101821">
    <property type="entry name" value="Aminopeptidase/glucanase lid domain"/>
    <property type="match status" value="1"/>
</dbReference>
<proteinExistence type="inferred from homology"/>
<dbReference type="InterPro" id="IPR051464">
    <property type="entry name" value="Peptidase_M42_aminopept"/>
</dbReference>
<dbReference type="PANTHER" id="PTHR32481:SF9">
    <property type="entry name" value="ENDOGLUCANASE"/>
    <property type="match status" value="1"/>
</dbReference>
<reference evidence="9 10" key="1">
    <citation type="submission" date="2019-12" db="EMBL/GenBank/DDBJ databases">
        <title>Sequence classification of anaerobic respiratory reductive dehalogenases: First we see many, then we see few.</title>
        <authorList>
            <person name="Molenda O."/>
            <person name="Puentes Jacome L.A."/>
            <person name="Cao X."/>
            <person name="Nesbo C.L."/>
            <person name="Tang S."/>
            <person name="Morson N."/>
            <person name="Patron J."/>
            <person name="Lomheim L."/>
            <person name="Wishart D.S."/>
            <person name="Edwards E.A."/>
        </authorList>
    </citation>
    <scope>NUCLEOTIDE SEQUENCE [LARGE SCALE GENOMIC DNA]</scope>
    <source>
        <strain evidence="9 10">12DCA</strain>
    </source>
</reference>
<keyword evidence="5 9" id="KW-0378">Hydrolase</keyword>
<comment type="cofactor">
    <cofactor evidence="8">
        <name>a divalent metal cation</name>
        <dbReference type="ChEBI" id="CHEBI:60240"/>
    </cofactor>
    <text evidence="8">Binds 2 divalent metal cations per subunit.</text>
</comment>
<evidence type="ECO:0000256" key="6">
    <source>
        <dbReference type="PIRNR" id="PIRNR001123"/>
    </source>
</evidence>
<gene>
    <name evidence="9" type="ORF">GQ588_07570</name>
</gene>
<dbReference type="InterPro" id="IPR023367">
    <property type="entry name" value="Peptidase_M42_dom2"/>
</dbReference>
<dbReference type="PANTHER" id="PTHR32481">
    <property type="entry name" value="AMINOPEPTIDASE"/>
    <property type="match status" value="1"/>
</dbReference>
<dbReference type="AlphaFoldDB" id="A0A857DJF7"/>
<dbReference type="Proteomes" id="UP000430508">
    <property type="component" value="Chromosome"/>
</dbReference>
<feature type="binding site" evidence="8">
    <location>
        <position position="172"/>
    </location>
    <ligand>
        <name>Zn(2+)</name>
        <dbReference type="ChEBI" id="CHEBI:29105"/>
        <label>2</label>
    </ligand>
</feature>
<dbReference type="Pfam" id="PF05343">
    <property type="entry name" value="Peptidase_M42"/>
    <property type="match status" value="1"/>
</dbReference>
<comment type="similarity">
    <text evidence="1 6">Belongs to the peptidase M42 family.</text>
</comment>
<protein>
    <submittedName>
        <fullName evidence="9">M20/M25/M40 family metallo-hydrolase</fullName>
    </submittedName>
</protein>
<feature type="binding site" evidence="8">
    <location>
        <position position="311"/>
    </location>
    <ligand>
        <name>Zn(2+)</name>
        <dbReference type="ChEBI" id="CHEBI:29105"/>
        <label>2</label>
    </ligand>
</feature>
<feature type="binding site" evidence="8">
    <location>
        <position position="224"/>
    </location>
    <ligand>
        <name>Zn(2+)</name>
        <dbReference type="ChEBI" id="CHEBI:29105"/>
        <label>1</label>
    </ligand>
</feature>
<dbReference type="GO" id="GO:0006508">
    <property type="term" value="P:proteolysis"/>
    <property type="evidence" value="ECO:0007669"/>
    <property type="project" value="UniProtKB-KW"/>
</dbReference>
<dbReference type="Gene3D" id="3.40.630.10">
    <property type="entry name" value="Zn peptidases"/>
    <property type="match status" value="1"/>
</dbReference>
<evidence type="ECO:0000256" key="5">
    <source>
        <dbReference type="ARBA" id="ARBA00022801"/>
    </source>
</evidence>
<accession>A0A857DJF7</accession>
<feature type="binding site" evidence="8">
    <location>
        <position position="202"/>
    </location>
    <ligand>
        <name>Zn(2+)</name>
        <dbReference type="ChEBI" id="CHEBI:29105"/>
        <label>2</label>
    </ligand>
</feature>
<dbReference type="InterPro" id="IPR008007">
    <property type="entry name" value="Peptidase_M42"/>
</dbReference>
<dbReference type="RefSeq" id="WP_019225352.1">
    <property type="nucleotide sequence ID" value="NZ_CP046996.1"/>
</dbReference>
<evidence type="ECO:0000256" key="3">
    <source>
        <dbReference type="ARBA" id="ARBA00022670"/>
    </source>
</evidence>
<evidence type="ECO:0000256" key="4">
    <source>
        <dbReference type="ARBA" id="ARBA00022723"/>
    </source>
</evidence>
<keyword evidence="2" id="KW-0031">Aminopeptidase</keyword>
<dbReference type="GO" id="GO:0004177">
    <property type="term" value="F:aminopeptidase activity"/>
    <property type="evidence" value="ECO:0007669"/>
    <property type="project" value="UniProtKB-UniRule"/>
</dbReference>
<dbReference type="SUPFAM" id="SSF53187">
    <property type="entry name" value="Zn-dependent exopeptidases"/>
    <property type="match status" value="1"/>
</dbReference>
<dbReference type="GO" id="GO:0046872">
    <property type="term" value="F:metal ion binding"/>
    <property type="evidence" value="ECO:0007669"/>
    <property type="project" value="UniProtKB-UniRule"/>
</dbReference>
<keyword evidence="4 8" id="KW-0479">Metal-binding</keyword>
<evidence type="ECO:0000256" key="2">
    <source>
        <dbReference type="ARBA" id="ARBA00022438"/>
    </source>
</evidence>
<feature type="binding site" evidence="8">
    <location>
        <position position="172"/>
    </location>
    <ligand>
        <name>Zn(2+)</name>
        <dbReference type="ChEBI" id="CHEBI:29105"/>
        <label>1</label>
    </ligand>
</feature>
<feature type="active site" description="Proton acceptor" evidence="7">
    <location>
        <position position="201"/>
    </location>
</feature>
<name>A0A857DJF7_9FIRM</name>
<evidence type="ECO:0000313" key="9">
    <source>
        <dbReference type="EMBL" id="QHA00495.1"/>
    </source>
</evidence>
<sequence>MTDTKPLDSLDFTLLQQLTQTFGPSGQEHNVAALILDQTKNDADTAYTDTLGNLIVRKKGQGKKMMIACHMDEVGIMVTHINKQGYLYFAPVGGLRDHVLLAQRFVFANGTVGVVSREEKKKPDENSPERLFLDLGATSEQEARTMVREGDMAVFSGAYHETKDCMISKALDNRAGCFIALEVLKRVSSQNDLYFVFTAQEEVGARGAKTAAYALEPDLALNIDTTFSFDMPREYEVPRTSLNKGIAIKVMDRSIVVSPQIKNWMAEIAKQHEIPYQWEIITKGGTDSGPVHLTKGGIPTGGLAVPVRHLHTPGEIASKNDIRSGISLLLALLE</sequence>
<dbReference type="Gene3D" id="2.40.30.40">
    <property type="entry name" value="Peptidase M42, domain 2"/>
    <property type="match status" value="1"/>
</dbReference>
<dbReference type="PIRSF" id="PIRSF001123">
    <property type="entry name" value="PepA_GA"/>
    <property type="match status" value="1"/>
</dbReference>
<dbReference type="EMBL" id="CP046996">
    <property type="protein sequence ID" value="QHA00495.1"/>
    <property type="molecule type" value="Genomic_DNA"/>
</dbReference>
<evidence type="ECO:0000256" key="7">
    <source>
        <dbReference type="PIRSR" id="PIRSR001123-1"/>
    </source>
</evidence>
<organism evidence="9 10">
    <name type="scientific">Dehalobacter restrictus</name>
    <dbReference type="NCBI Taxonomy" id="55583"/>
    <lineage>
        <taxon>Bacteria</taxon>
        <taxon>Bacillati</taxon>
        <taxon>Bacillota</taxon>
        <taxon>Clostridia</taxon>
        <taxon>Eubacteriales</taxon>
        <taxon>Desulfitobacteriaceae</taxon>
        <taxon>Dehalobacter</taxon>
    </lineage>
</organism>
<evidence type="ECO:0000256" key="8">
    <source>
        <dbReference type="PIRSR" id="PIRSR001123-2"/>
    </source>
</evidence>
<feature type="binding site" evidence="8">
    <location>
        <position position="70"/>
    </location>
    <ligand>
        <name>Zn(2+)</name>
        <dbReference type="ChEBI" id="CHEBI:29105"/>
        <label>1</label>
    </ligand>
</feature>
<evidence type="ECO:0000313" key="10">
    <source>
        <dbReference type="Proteomes" id="UP000430508"/>
    </source>
</evidence>
<keyword evidence="3" id="KW-0645">Protease</keyword>